<comment type="caution">
    <text evidence="6">The sequence shown here is derived from an EMBL/GenBank/DDBJ whole genome shotgun (WGS) entry which is preliminary data.</text>
</comment>
<keyword evidence="2" id="KW-0472">Membrane</keyword>
<dbReference type="InterPro" id="IPR003439">
    <property type="entry name" value="ABC_transporter-like_ATP-bd"/>
</dbReference>
<dbReference type="PANTHER" id="PTHR42781:SF4">
    <property type="entry name" value="SPERMIDINE_PUTRESCINE IMPORT ATP-BINDING PROTEIN POTA"/>
    <property type="match status" value="1"/>
</dbReference>
<evidence type="ECO:0000313" key="7">
    <source>
        <dbReference type="Proteomes" id="UP001365846"/>
    </source>
</evidence>
<dbReference type="InterPro" id="IPR050093">
    <property type="entry name" value="ABC_SmlMolc_Importer"/>
</dbReference>
<reference evidence="6 7" key="1">
    <citation type="submission" date="2024-03" db="EMBL/GenBank/DDBJ databases">
        <title>Novel species of the genus Variovorax.</title>
        <authorList>
            <person name="Liu Q."/>
            <person name="Xin Y.-H."/>
        </authorList>
    </citation>
    <scope>NUCLEOTIDE SEQUENCE [LARGE SCALE GENOMIC DNA]</scope>
    <source>
        <strain evidence="6 7">KACC 18899</strain>
    </source>
</reference>
<keyword evidence="3" id="KW-0547">Nucleotide-binding</keyword>
<dbReference type="SUPFAM" id="SSF52540">
    <property type="entry name" value="P-loop containing nucleoside triphosphate hydrolases"/>
    <property type="match status" value="1"/>
</dbReference>
<dbReference type="Pfam" id="PF00005">
    <property type="entry name" value="ABC_tran"/>
    <property type="match status" value="1"/>
</dbReference>
<evidence type="ECO:0000256" key="3">
    <source>
        <dbReference type="ARBA" id="ARBA00022741"/>
    </source>
</evidence>
<evidence type="ECO:0000256" key="1">
    <source>
        <dbReference type="ARBA" id="ARBA00022448"/>
    </source>
</evidence>
<evidence type="ECO:0000259" key="5">
    <source>
        <dbReference type="PROSITE" id="PS50893"/>
    </source>
</evidence>
<organism evidence="6 7">
    <name type="scientific">Variovorax ureilyticus</name>
    <dbReference type="NCBI Taxonomy" id="1836198"/>
    <lineage>
        <taxon>Bacteria</taxon>
        <taxon>Pseudomonadati</taxon>
        <taxon>Pseudomonadota</taxon>
        <taxon>Betaproteobacteria</taxon>
        <taxon>Burkholderiales</taxon>
        <taxon>Comamonadaceae</taxon>
        <taxon>Variovorax</taxon>
    </lineage>
</organism>
<evidence type="ECO:0000256" key="4">
    <source>
        <dbReference type="ARBA" id="ARBA00022840"/>
    </source>
</evidence>
<dbReference type="Gene3D" id="3.40.50.300">
    <property type="entry name" value="P-loop containing nucleotide triphosphate hydrolases"/>
    <property type="match status" value="1"/>
</dbReference>
<evidence type="ECO:0000256" key="2">
    <source>
        <dbReference type="ARBA" id="ARBA00022475"/>
    </source>
</evidence>
<keyword evidence="1" id="KW-0813">Transport</keyword>
<dbReference type="PANTHER" id="PTHR42781">
    <property type="entry name" value="SPERMIDINE/PUTRESCINE IMPORT ATP-BINDING PROTEIN POTA"/>
    <property type="match status" value="1"/>
</dbReference>
<gene>
    <name evidence="6" type="ORF">WKW77_31500</name>
</gene>
<dbReference type="InterPro" id="IPR008995">
    <property type="entry name" value="Mo/tungstate-bd_C_term_dom"/>
</dbReference>
<dbReference type="InterPro" id="IPR003593">
    <property type="entry name" value="AAA+_ATPase"/>
</dbReference>
<dbReference type="Proteomes" id="UP001365846">
    <property type="component" value="Unassembled WGS sequence"/>
</dbReference>
<dbReference type="Gene3D" id="2.40.50.100">
    <property type="match status" value="1"/>
</dbReference>
<dbReference type="PROSITE" id="PS50893">
    <property type="entry name" value="ABC_TRANSPORTER_2"/>
    <property type="match status" value="1"/>
</dbReference>
<feature type="domain" description="ABC transporter" evidence="5">
    <location>
        <begin position="6"/>
        <end position="236"/>
    </location>
</feature>
<dbReference type="PROSITE" id="PS00211">
    <property type="entry name" value="ABC_TRANSPORTER_1"/>
    <property type="match status" value="1"/>
</dbReference>
<sequence length="356" mass="38458">MQAESLEFRGIAKAFGGTNALNPISLHLAAGEFVTLLGPSGSGKTTLLNIAAGFLSPDSGSLFIGASDVTSLPARKRNIGMVFQNYALFPHMNVFDNVAYGLRVRGVPSSEIQARVMRALAGVRLEDFNAREIRQLSGGQQQRVALARALIIEPPVLLMDEPLGALDRQLRKQVQLEIRRLHRDFGRTTLFVTHDQEEALAMSDRIAVMRGGRIEQIGNPNELYHRPANTFVASFLGESNILNGSVTEISGGVARVNASGLGLELVGEAAPGLRVGDAVGALVRPESVTVSASPSGLAARVQEVVHLGEILAIRLLLATGQEFWIRRFSGAEMPDAGREIRLSWRNEDIRIIPLTT</sequence>
<dbReference type="EMBL" id="JBBKZU010000022">
    <property type="protein sequence ID" value="MEJ8815626.1"/>
    <property type="molecule type" value="Genomic_DNA"/>
</dbReference>
<keyword evidence="2" id="KW-1003">Cell membrane</keyword>
<protein>
    <submittedName>
        <fullName evidence="6">ABC transporter ATP-binding protein</fullName>
    </submittedName>
</protein>
<proteinExistence type="predicted"/>
<name>A0ABU8VQK5_9BURK</name>
<keyword evidence="4 6" id="KW-0067">ATP-binding</keyword>
<dbReference type="InterPro" id="IPR027417">
    <property type="entry name" value="P-loop_NTPase"/>
</dbReference>
<evidence type="ECO:0000313" key="6">
    <source>
        <dbReference type="EMBL" id="MEJ8815626.1"/>
    </source>
</evidence>
<dbReference type="Pfam" id="PF08402">
    <property type="entry name" value="TOBE_2"/>
    <property type="match status" value="1"/>
</dbReference>
<accession>A0ABU8VQK5</accession>
<dbReference type="RefSeq" id="WP_340360828.1">
    <property type="nucleotide sequence ID" value="NZ_JBBKZU010000022.1"/>
</dbReference>
<dbReference type="SUPFAM" id="SSF50331">
    <property type="entry name" value="MOP-like"/>
    <property type="match status" value="1"/>
</dbReference>
<dbReference type="InterPro" id="IPR013611">
    <property type="entry name" value="Transp-assoc_OB_typ2"/>
</dbReference>
<dbReference type="InterPro" id="IPR017871">
    <property type="entry name" value="ABC_transporter-like_CS"/>
</dbReference>
<keyword evidence="7" id="KW-1185">Reference proteome</keyword>
<dbReference type="GO" id="GO:0005524">
    <property type="term" value="F:ATP binding"/>
    <property type="evidence" value="ECO:0007669"/>
    <property type="project" value="UniProtKB-KW"/>
</dbReference>
<dbReference type="SMART" id="SM00382">
    <property type="entry name" value="AAA"/>
    <property type="match status" value="1"/>
</dbReference>